<dbReference type="GO" id="GO:0006352">
    <property type="term" value="P:DNA-templated transcription initiation"/>
    <property type="evidence" value="ECO:0007669"/>
    <property type="project" value="InterPro"/>
</dbReference>
<dbReference type="PANTHER" id="PTHR43133">
    <property type="entry name" value="RNA POLYMERASE ECF-TYPE SIGMA FACTO"/>
    <property type="match status" value="1"/>
</dbReference>
<dbReference type="InterPro" id="IPR036388">
    <property type="entry name" value="WH-like_DNA-bd_sf"/>
</dbReference>
<evidence type="ECO:0000259" key="7">
    <source>
        <dbReference type="Pfam" id="PF08281"/>
    </source>
</evidence>
<evidence type="ECO:0000313" key="8">
    <source>
        <dbReference type="EMBL" id="SDG02661.1"/>
    </source>
</evidence>
<evidence type="ECO:0000256" key="4">
    <source>
        <dbReference type="ARBA" id="ARBA00023163"/>
    </source>
</evidence>
<accession>A0A1G7QVV4</accession>
<dbReference type="EMBL" id="FNCF01000002">
    <property type="protein sequence ID" value="SDG02661.1"/>
    <property type="molecule type" value="Genomic_DNA"/>
</dbReference>
<gene>
    <name evidence="8" type="ORF">SAMN05660324_1642</name>
</gene>
<organism evidence="8 9">
    <name type="scientific">Klenkia brasiliensis</name>
    <dbReference type="NCBI Taxonomy" id="333142"/>
    <lineage>
        <taxon>Bacteria</taxon>
        <taxon>Bacillati</taxon>
        <taxon>Actinomycetota</taxon>
        <taxon>Actinomycetes</taxon>
        <taxon>Geodermatophilales</taxon>
        <taxon>Geodermatophilaceae</taxon>
        <taxon>Klenkia</taxon>
    </lineage>
</organism>
<evidence type="ECO:0000256" key="3">
    <source>
        <dbReference type="ARBA" id="ARBA00023082"/>
    </source>
</evidence>
<feature type="compositionally biased region" description="Low complexity" evidence="5">
    <location>
        <begin position="12"/>
        <end position="24"/>
    </location>
</feature>
<dbReference type="SUPFAM" id="SSF88659">
    <property type="entry name" value="Sigma3 and sigma4 domains of RNA polymerase sigma factors"/>
    <property type="match status" value="1"/>
</dbReference>
<dbReference type="SUPFAM" id="SSF88946">
    <property type="entry name" value="Sigma2 domain of RNA polymerase sigma factors"/>
    <property type="match status" value="1"/>
</dbReference>
<dbReference type="InterPro" id="IPR014284">
    <property type="entry name" value="RNA_pol_sigma-70_dom"/>
</dbReference>
<evidence type="ECO:0000256" key="5">
    <source>
        <dbReference type="SAM" id="MobiDB-lite"/>
    </source>
</evidence>
<dbReference type="InterPro" id="IPR013324">
    <property type="entry name" value="RNA_pol_sigma_r3/r4-like"/>
</dbReference>
<keyword evidence="3" id="KW-0731">Sigma factor</keyword>
<comment type="similarity">
    <text evidence="1">Belongs to the sigma-70 factor family. ECF subfamily.</text>
</comment>
<dbReference type="AlphaFoldDB" id="A0A1G7QVV4"/>
<dbReference type="GO" id="GO:0016987">
    <property type="term" value="F:sigma factor activity"/>
    <property type="evidence" value="ECO:0007669"/>
    <property type="project" value="UniProtKB-KW"/>
</dbReference>
<keyword evidence="4" id="KW-0804">Transcription</keyword>
<feature type="domain" description="RNA polymerase sigma factor 70 region 4 type 2" evidence="7">
    <location>
        <begin position="256"/>
        <end position="308"/>
    </location>
</feature>
<protein>
    <submittedName>
        <fullName evidence="8">RNA polymerase sigma-70 factor, ECF subfamily</fullName>
    </submittedName>
</protein>
<proteinExistence type="inferred from homology"/>
<evidence type="ECO:0000256" key="2">
    <source>
        <dbReference type="ARBA" id="ARBA00023015"/>
    </source>
</evidence>
<dbReference type="PANTHER" id="PTHR43133:SF57">
    <property type="entry name" value="RNA POLYMERASE SIGMA-70 FACTOR"/>
    <property type="match status" value="1"/>
</dbReference>
<keyword evidence="9" id="KW-1185">Reference proteome</keyword>
<keyword evidence="2" id="KW-0805">Transcription regulation</keyword>
<reference evidence="9" key="1">
    <citation type="submission" date="2016-10" db="EMBL/GenBank/DDBJ databases">
        <authorList>
            <person name="Varghese N."/>
            <person name="Submissions S."/>
        </authorList>
    </citation>
    <scope>NUCLEOTIDE SEQUENCE [LARGE SCALE GENOMIC DNA]</scope>
    <source>
        <strain evidence="9">DSM 44526</strain>
    </source>
</reference>
<evidence type="ECO:0000259" key="6">
    <source>
        <dbReference type="Pfam" id="PF04542"/>
    </source>
</evidence>
<dbReference type="InterPro" id="IPR007627">
    <property type="entry name" value="RNA_pol_sigma70_r2"/>
</dbReference>
<dbReference type="Pfam" id="PF04542">
    <property type="entry name" value="Sigma70_r2"/>
    <property type="match status" value="1"/>
</dbReference>
<dbReference type="Proteomes" id="UP000198863">
    <property type="component" value="Unassembled WGS sequence"/>
</dbReference>
<dbReference type="InterPro" id="IPR039425">
    <property type="entry name" value="RNA_pol_sigma-70-like"/>
</dbReference>
<dbReference type="InterPro" id="IPR013325">
    <property type="entry name" value="RNA_pol_sigma_r2"/>
</dbReference>
<name>A0A1G7QVV4_9ACTN</name>
<dbReference type="OrthoDB" id="261230at2"/>
<feature type="region of interest" description="Disordered" evidence="5">
    <location>
        <begin position="1"/>
        <end position="88"/>
    </location>
</feature>
<evidence type="ECO:0000256" key="1">
    <source>
        <dbReference type="ARBA" id="ARBA00010641"/>
    </source>
</evidence>
<dbReference type="GO" id="GO:0003677">
    <property type="term" value="F:DNA binding"/>
    <property type="evidence" value="ECO:0007669"/>
    <property type="project" value="InterPro"/>
</dbReference>
<dbReference type="Pfam" id="PF08281">
    <property type="entry name" value="Sigma70_r4_2"/>
    <property type="match status" value="1"/>
</dbReference>
<dbReference type="InterPro" id="IPR013249">
    <property type="entry name" value="RNA_pol_sigma70_r4_t2"/>
</dbReference>
<dbReference type="Gene3D" id="1.10.10.10">
    <property type="entry name" value="Winged helix-like DNA-binding domain superfamily/Winged helix DNA-binding domain"/>
    <property type="match status" value="1"/>
</dbReference>
<dbReference type="CDD" id="cd06171">
    <property type="entry name" value="Sigma70_r4"/>
    <property type="match status" value="1"/>
</dbReference>
<dbReference type="NCBIfam" id="TIGR02937">
    <property type="entry name" value="sigma70-ECF"/>
    <property type="match status" value="1"/>
</dbReference>
<evidence type="ECO:0000313" key="9">
    <source>
        <dbReference type="Proteomes" id="UP000198863"/>
    </source>
</evidence>
<feature type="domain" description="RNA polymerase sigma-70 region 2" evidence="6">
    <location>
        <begin position="158"/>
        <end position="225"/>
    </location>
</feature>
<sequence length="317" mass="34242">MLSPWVGPAQVRAPPSSRAPTTTTGVPVSAHGRAAGDVGLGAGELLPARPRPTPRPRAGAPAPRRPQGEETTGPTSHRRPEPVEAAPTGVVDVEAGHVEADEVVEADVVEEATELEVAELEAADLQELPARPEGAEQVAVWTLVERAQAGEAEAFGELYDRYADMVFRYLYHRVPDRQTAEDFTSETFVRALRRIDSLSFQGRDVGAWLVTIARNIVRDHVKSSRFRLEVATADMRDADRATDGPEDAVLQGLTNEQLMACVAQLGDEQRECIALRFLQGLSVAETAAAMGKKDGAVKALQHRAVKRLATLLPEGLR</sequence>
<dbReference type="Gene3D" id="1.10.1740.10">
    <property type="match status" value="1"/>
</dbReference>